<evidence type="ECO:0000256" key="6">
    <source>
        <dbReference type="ARBA" id="ARBA00012313"/>
    </source>
</evidence>
<dbReference type="InterPro" id="IPR019793">
    <property type="entry name" value="Peroxidases_heam-ligand_BS"/>
</dbReference>
<protein>
    <recommendedName>
        <fullName evidence="6">peroxidase</fullName>
        <ecNumber evidence="6">1.11.1.7</ecNumber>
    </recommendedName>
</protein>
<name>A0ABQ7NR40_BRACM</name>
<dbReference type="SUPFAM" id="SSF48113">
    <property type="entry name" value="Heme-dependent peroxidases"/>
    <property type="match status" value="1"/>
</dbReference>
<comment type="cofactor">
    <cofactor evidence="2">
        <name>Ca(2+)</name>
        <dbReference type="ChEBI" id="CHEBI:29108"/>
    </cofactor>
</comment>
<dbReference type="PROSITE" id="PS00436">
    <property type="entry name" value="PEROXIDASE_2"/>
    <property type="match status" value="1"/>
</dbReference>
<evidence type="ECO:0000256" key="10">
    <source>
        <dbReference type="ARBA" id="ARBA00023002"/>
    </source>
</evidence>
<evidence type="ECO:0000313" key="16">
    <source>
        <dbReference type="Proteomes" id="UP000823674"/>
    </source>
</evidence>
<evidence type="ECO:0000256" key="7">
    <source>
        <dbReference type="ARBA" id="ARBA00022559"/>
    </source>
</evidence>
<sequence>MPSCIRGFQIRNLEFPCSHNQVKKYHMPPLAPPQPCALTPTSRRKTPKYCARRLNSSETFSLLPDVCSNTLNQNECDDNMLRSIPVINYWLRHGNVEVQGFDPIEPLTPSSNSTVLSVTMKAKLAFEIHLVSLRSFVEFKTDRVNFSAKSSHIGLLLLGVAQGPRASHQKLLAGNNPVASHWCINVVFDYQLFLRTIALGIRVKLLHGVLHLAELDSPLIGFISLCFIMLSTFVVPSSMTPESYVSVIDIRLMIFTMSSFLPVIFLVLVFVPSILSEPVTSLTKDYYQETCPDFSKIVREIVTTTQGPQGRTAAGILRLFFHDCFLEGCDASVLIAKNALNKSERDDELNHSLTEETFDIVTRIKAALEESCPGVVACADILAQSTHDAVTMIGGPSYEVKLGRKDGFESKAHKVRENLPLPNHTVHDMMSLFQKKGFTLKEMVALSGAHTIGISHCKDFISRVIGPQPDPDIEARYAEVLKSLCKDYTVNETRGSFLDPVTPDKFDNMYYKNLEKGMGLLASDHILFKDNSTRPFVELYANDQTVFFEDFARAMEKLGMVGVKGDKDGEVRRRCDNLNKPNGSVAEPEKSFTGGNISFELNL</sequence>
<feature type="transmembrane region" description="Helical" evidence="13">
    <location>
        <begin position="252"/>
        <end position="275"/>
    </location>
</feature>
<dbReference type="InterPro" id="IPR002016">
    <property type="entry name" value="Haem_peroxidase"/>
</dbReference>
<keyword evidence="11" id="KW-0408">Iron</keyword>
<dbReference type="InterPro" id="IPR033905">
    <property type="entry name" value="Secretory_peroxidase"/>
</dbReference>
<evidence type="ECO:0000256" key="5">
    <source>
        <dbReference type="ARBA" id="ARBA00006873"/>
    </source>
</evidence>
<dbReference type="InterPro" id="IPR019794">
    <property type="entry name" value="Peroxidases_AS"/>
</dbReference>
<dbReference type="InterPro" id="IPR010255">
    <property type="entry name" value="Haem_peroxidase_sf"/>
</dbReference>
<dbReference type="PROSITE" id="PS50873">
    <property type="entry name" value="PEROXIDASE_4"/>
    <property type="match status" value="1"/>
</dbReference>
<dbReference type="PANTHER" id="PTHR31517:SF68">
    <property type="entry name" value="PEROXIDASE"/>
    <property type="match status" value="1"/>
</dbReference>
<evidence type="ECO:0000256" key="4">
    <source>
        <dbReference type="ARBA" id="ARBA00002322"/>
    </source>
</evidence>
<keyword evidence="16" id="KW-1185">Reference proteome</keyword>
<evidence type="ECO:0000256" key="1">
    <source>
        <dbReference type="ARBA" id="ARBA00000189"/>
    </source>
</evidence>
<keyword evidence="10" id="KW-0560">Oxidoreductase</keyword>
<dbReference type="CDD" id="cd00693">
    <property type="entry name" value="secretory_peroxidase"/>
    <property type="match status" value="1"/>
</dbReference>
<evidence type="ECO:0000256" key="11">
    <source>
        <dbReference type="ARBA" id="ARBA00023004"/>
    </source>
</evidence>
<dbReference type="Gene3D" id="1.10.520.10">
    <property type="match status" value="1"/>
</dbReference>
<reference evidence="15 16" key="1">
    <citation type="submission" date="2021-03" db="EMBL/GenBank/DDBJ databases">
        <authorList>
            <person name="King G.J."/>
            <person name="Bancroft I."/>
            <person name="Baten A."/>
            <person name="Bloomfield J."/>
            <person name="Borpatragohain P."/>
            <person name="He Z."/>
            <person name="Irish N."/>
            <person name="Irwin J."/>
            <person name="Liu K."/>
            <person name="Mauleon R.P."/>
            <person name="Moore J."/>
            <person name="Morris R."/>
            <person name="Ostergaard L."/>
            <person name="Wang B."/>
            <person name="Wells R."/>
        </authorList>
    </citation>
    <scope>NUCLEOTIDE SEQUENCE [LARGE SCALE GENOMIC DNA]</scope>
    <source>
        <strain evidence="15">R-o-18</strain>
        <tissue evidence="15">Leaf</tissue>
    </source>
</reference>
<dbReference type="Pfam" id="PF00141">
    <property type="entry name" value="peroxidase"/>
    <property type="match status" value="1"/>
</dbReference>
<keyword evidence="7" id="KW-0575">Peroxidase</keyword>
<dbReference type="PRINTS" id="PR00461">
    <property type="entry name" value="PLPEROXIDASE"/>
</dbReference>
<evidence type="ECO:0000256" key="3">
    <source>
        <dbReference type="ARBA" id="ARBA00001970"/>
    </source>
</evidence>
<keyword evidence="9" id="KW-0479">Metal-binding</keyword>
<organism evidence="15 16">
    <name type="scientific">Brassica rapa subsp. trilocularis</name>
    <dbReference type="NCBI Taxonomy" id="1813537"/>
    <lineage>
        <taxon>Eukaryota</taxon>
        <taxon>Viridiplantae</taxon>
        <taxon>Streptophyta</taxon>
        <taxon>Embryophyta</taxon>
        <taxon>Tracheophyta</taxon>
        <taxon>Spermatophyta</taxon>
        <taxon>Magnoliopsida</taxon>
        <taxon>eudicotyledons</taxon>
        <taxon>Gunneridae</taxon>
        <taxon>Pentapetalae</taxon>
        <taxon>rosids</taxon>
        <taxon>malvids</taxon>
        <taxon>Brassicales</taxon>
        <taxon>Brassicaceae</taxon>
        <taxon>Brassiceae</taxon>
        <taxon>Brassica</taxon>
    </lineage>
</organism>
<keyword evidence="8" id="KW-0349">Heme</keyword>
<keyword evidence="13" id="KW-0812">Transmembrane</keyword>
<keyword evidence="13" id="KW-0472">Membrane</keyword>
<comment type="function">
    <text evidence="4">Removal of H(2)O(2), oxidation of toxic reductants, biosynthesis and degradation of lignin, suberization, auxin catabolism, response to environmental stresses such as wounding, pathogen attack and oxidative stress. These functions might be dependent on each isozyme/isoform in each plant tissue.</text>
</comment>
<feature type="transmembrane region" description="Helical" evidence="13">
    <location>
        <begin position="219"/>
        <end position="240"/>
    </location>
</feature>
<evidence type="ECO:0000256" key="2">
    <source>
        <dbReference type="ARBA" id="ARBA00001913"/>
    </source>
</evidence>
<keyword evidence="13" id="KW-1133">Transmembrane helix</keyword>
<keyword evidence="12" id="KW-1015">Disulfide bond</keyword>
<proteinExistence type="inferred from homology"/>
<dbReference type="PRINTS" id="PR00458">
    <property type="entry name" value="PEROXIDASE"/>
</dbReference>
<evidence type="ECO:0000313" key="15">
    <source>
        <dbReference type="EMBL" id="KAG5413295.1"/>
    </source>
</evidence>
<evidence type="ECO:0000256" key="8">
    <source>
        <dbReference type="ARBA" id="ARBA00022617"/>
    </source>
</evidence>
<comment type="cofactor">
    <cofactor evidence="3">
        <name>heme b</name>
        <dbReference type="ChEBI" id="CHEBI:60344"/>
    </cofactor>
</comment>
<dbReference type="PANTHER" id="PTHR31517">
    <property type="match status" value="1"/>
</dbReference>
<comment type="catalytic activity">
    <reaction evidence="1">
        <text>2 a phenolic donor + H2O2 = 2 a phenolic radical donor + 2 H2O</text>
        <dbReference type="Rhea" id="RHEA:56136"/>
        <dbReference type="ChEBI" id="CHEBI:15377"/>
        <dbReference type="ChEBI" id="CHEBI:16240"/>
        <dbReference type="ChEBI" id="CHEBI:139520"/>
        <dbReference type="ChEBI" id="CHEBI:139521"/>
        <dbReference type="EC" id="1.11.1.7"/>
    </reaction>
</comment>
<dbReference type="EMBL" id="JADBGQ010000001">
    <property type="protein sequence ID" value="KAG5413295.1"/>
    <property type="molecule type" value="Genomic_DNA"/>
</dbReference>
<dbReference type="Gene3D" id="1.10.420.10">
    <property type="entry name" value="Peroxidase, domain 2"/>
    <property type="match status" value="1"/>
</dbReference>
<evidence type="ECO:0000256" key="12">
    <source>
        <dbReference type="ARBA" id="ARBA00023157"/>
    </source>
</evidence>
<dbReference type="PROSITE" id="PS00435">
    <property type="entry name" value="PEROXIDASE_1"/>
    <property type="match status" value="1"/>
</dbReference>
<dbReference type="InterPro" id="IPR000823">
    <property type="entry name" value="Peroxidase_pln"/>
</dbReference>
<gene>
    <name evidence="15" type="primary">A01p010240.1_BraROA</name>
    <name evidence="15" type="ORF">IGI04_000862</name>
</gene>
<dbReference type="Proteomes" id="UP000823674">
    <property type="component" value="Chromosome A01"/>
</dbReference>
<comment type="similarity">
    <text evidence="5">Belongs to the peroxidase family. Ascorbate peroxidase subfamily.</text>
</comment>
<accession>A0ABQ7NR40</accession>
<feature type="domain" description="Plant heme peroxidase family profile" evidence="14">
    <location>
        <begin position="281"/>
        <end position="579"/>
    </location>
</feature>
<comment type="caution">
    <text evidence="15">The sequence shown here is derived from an EMBL/GenBank/DDBJ whole genome shotgun (WGS) entry which is preliminary data.</text>
</comment>
<evidence type="ECO:0000256" key="9">
    <source>
        <dbReference type="ARBA" id="ARBA00022723"/>
    </source>
</evidence>
<evidence type="ECO:0000256" key="13">
    <source>
        <dbReference type="SAM" id="Phobius"/>
    </source>
</evidence>
<evidence type="ECO:0000259" key="14">
    <source>
        <dbReference type="PROSITE" id="PS50873"/>
    </source>
</evidence>
<dbReference type="EC" id="1.11.1.7" evidence="6"/>